<feature type="binding site" description="axial binding residue" evidence="19">
    <location>
        <position position="83"/>
    </location>
    <ligand>
        <name>heme b</name>
        <dbReference type="ChEBI" id="CHEBI:60344"/>
        <label>b562</label>
    </ligand>
    <ligandPart>
        <name>Fe</name>
        <dbReference type="ChEBI" id="CHEBI:18248"/>
    </ligandPart>
</feature>
<comment type="subcellular location">
    <subcellularLocation>
        <location evidence="2">Mitochondrion inner membrane</location>
        <topology evidence="2">Multi-pass membrane protein</topology>
    </subcellularLocation>
</comment>
<dbReference type="CDD" id="cd00284">
    <property type="entry name" value="Cytochrome_b_N"/>
    <property type="match status" value="1"/>
</dbReference>
<keyword evidence="8 20" id="KW-0812">Transmembrane</keyword>
<feature type="transmembrane region" description="Helical" evidence="20">
    <location>
        <begin position="320"/>
        <end position="340"/>
    </location>
</feature>
<dbReference type="PIRSF" id="PIRSF038885">
    <property type="entry name" value="COB"/>
    <property type="match status" value="1"/>
</dbReference>
<dbReference type="GO" id="GO:0005743">
    <property type="term" value="C:mitochondrial inner membrane"/>
    <property type="evidence" value="ECO:0007669"/>
    <property type="project" value="UniProtKB-SubCell"/>
</dbReference>
<feature type="transmembrane region" description="Helical" evidence="20">
    <location>
        <begin position="288"/>
        <end position="308"/>
    </location>
</feature>
<geneLocation type="mitochondrion" evidence="23"/>
<evidence type="ECO:0000256" key="6">
    <source>
        <dbReference type="ARBA" id="ARBA00022617"/>
    </source>
</evidence>
<keyword evidence="13 19" id="KW-0408">Iron</keyword>
<evidence type="ECO:0000256" key="14">
    <source>
        <dbReference type="ARBA" id="ARBA00023075"/>
    </source>
</evidence>
<evidence type="ECO:0000256" key="16">
    <source>
        <dbReference type="ARBA" id="ARBA00023136"/>
    </source>
</evidence>
<keyword evidence="16 20" id="KW-0472">Membrane</keyword>
<keyword evidence="6 19" id="KW-0349">Heme</keyword>
<feature type="transmembrane region" description="Helical" evidence="20">
    <location>
        <begin position="30"/>
        <end position="56"/>
    </location>
</feature>
<dbReference type="InterPro" id="IPR005797">
    <property type="entry name" value="Cyt_b/b6_N"/>
</dbReference>
<dbReference type="InterPro" id="IPR016174">
    <property type="entry name" value="Di-haem_cyt_TM"/>
</dbReference>
<evidence type="ECO:0000313" key="23">
    <source>
        <dbReference type="EMBL" id="QDH07725.1"/>
    </source>
</evidence>
<evidence type="ECO:0000259" key="21">
    <source>
        <dbReference type="PROSITE" id="PS51002"/>
    </source>
</evidence>
<dbReference type="EMBL" id="MK091854">
    <property type="protein sequence ID" value="QDH07725.1"/>
    <property type="molecule type" value="Genomic_DNA"/>
</dbReference>
<evidence type="ECO:0000256" key="7">
    <source>
        <dbReference type="ARBA" id="ARBA00022660"/>
    </source>
</evidence>
<reference evidence="23" key="1">
    <citation type="submission" date="2018-10" db="EMBL/GenBank/DDBJ databases">
        <authorList>
            <person name="Dumans A.T.N."/>
            <person name="Jennings W.B."/>
            <person name="Furtado C."/>
            <person name="Prosdocimi F."/>
        </authorList>
    </citation>
    <scope>NUCLEOTIDE SEQUENCE</scope>
</reference>
<feature type="transmembrane region" description="Helical" evidence="20">
    <location>
        <begin position="178"/>
        <end position="200"/>
    </location>
</feature>
<dbReference type="InterPro" id="IPR030689">
    <property type="entry name" value="Cytochrome_b"/>
</dbReference>
<evidence type="ECO:0000256" key="13">
    <source>
        <dbReference type="ARBA" id="ARBA00023004"/>
    </source>
</evidence>
<dbReference type="GO" id="GO:0016491">
    <property type="term" value="F:oxidoreductase activity"/>
    <property type="evidence" value="ECO:0007669"/>
    <property type="project" value="UniProtKB-UniRule"/>
</dbReference>
<evidence type="ECO:0000256" key="19">
    <source>
        <dbReference type="PIRSR" id="PIRSR038885-2"/>
    </source>
</evidence>
<dbReference type="AlphaFoldDB" id="A0A513X1C0"/>
<proteinExistence type="inferred from homology"/>
<dbReference type="Pfam" id="PF00032">
    <property type="entry name" value="Cytochrom_B_C"/>
    <property type="match status" value="1"/>
</dbReference>
<dbReference type="CDD" id="cd00290">
    <property type="entry name" value="cytochrome_b_C"/>
    <property type="match status" value="1"/>
</dbReference>
<dbReference type="PROSITE" id="PS51002">
    <property type="entry name" value="CYTB_NTER"/>
    <property type="match status" value="1"/>
</dbReference>
<organism evidence="23">
    <name type="scientific">Anolis punctatus</name>
    <name type="common">Amazon green anole</name>
    <dbReference type="NCBI Taxonomy" id="174263"/>
    <lineage>
        <taxon>Eukaryota</taxon>
        <taxon>Metazoa</taxon>
        <taxon>Chordata</taxon>
        <taxon>Craniata</taxon>
        <taxon>Vertebrata</taxon>
        <taxon>Euteleostomi</taxon>
        <taxon>Lepidosauria</taxon>
        <taxon>Squamata</taxon>
        <taxon>Bifurcata</taxon>
        <taxon>Unidentata</taxon>
        <taxon>Episquamata</taxon>
        <taxon>Toxicofera</taxon>
        <taxon>Iguania</taxon>
        <taxon>Dactyloidae</taxon>
        <taxon>Anolis</taxon>
    </lineage>
</organism>
<name>A0A513X1C0_ANOPN</name>
<feature type="domain" description="Cytochrome b/b6 N-terminal region profile" evidence="21">
    <location>
        <begin position="1"/>
        <end position="209"/>
    </location>
</feature>
<feature type="transmembrane region" description="Helical" evidence="20">
    <location>
        <begin position="346"/>
        <end position="370"/>
    </location>
</feature>
<evidence type="ECO:0000256" key="9">
    <source>
        <dbReference type="ARBA" id="ARBA00022723"/>
    </source>
</evidence>
<dbReference type="GO" id="GO:0046872">
    <property type="term" value="F:metal ion binding"/>
    <property type="evidence" value="ECO:0007669"/>
    <property type="project" value="UniProtKB-UniRule"/>
</dbReference>
<feature type="binding site" description="axial binding residue" evidence="19">
    <location>
        <position position="196"/>
    </location>
    <ligand>
        <name>heme b</name>
        <dbReference type="ChEBI" id="CHEBI:60344"/>
        <label>b566</label>
    </ligand>
    <ligandPart>
        <name>Fe</name>
        <dbReference type="ChEBI" id="CHEBI:18248"/>
    </ligandPart>
</feature>
<dbReference type="InterPro" id="IPR027387">
    <property type="entry name" value="Cytb/b6-like_sf"/>
</dbReference>
<accession>A0A513X1C0</accession>
<feature type="transmembrane region" description="Helical" evidence="20">
    <location>
        <begin position="77"/>
        <end position="98"/>
    </location>
</feature>
<comment type="cofactor">
    <cofactor evidence="20">
        <name>heme b</name>
        <dbReference type="ChEBI" id="CHEBI:60344"/>
    </cofactor>
    <text evidence="20">Binds 2 heme groups non-covalently.</text>
</comment>
<comment type="function">
    <text evidence="1 20">Component of the ubiquinol-cytochrome c reductase complex (complex III or cytochrome b-c1 complex) that is part of the mitochondrial respiratory chain. The b-c1 complex mediates electron transfer from ubiquinol to cytochrome c. Contributes to the generation of a proton gradient across the mitochondrial membrane that is then used for ATP synthesis.</text>
</comment>
<evidence type="ECO:0000256" key="20">
    <source>
        <dbReference type="RuleBase" id="RU362117"/>
    </source>
</evidence>
<comment type="subunit">
    <text evidence="3">The cytochrome bc1 complex contains 3 respiratory subunits (MT-CYB, CYC1 and UQCRFS1), 2 core proteins (UQCRC1 and UQCRC2) and probably 6 low-molecular weight proteins.</text>
</comment>
<dbReference type="GO" id="GO:0045275">
    <property type="term" value="C:respiratory chain complex III"/>
    <property type="evidence" value="ECO:0007669"/>
    <property type="project" value="InterPro"/>
</dbReference>
<feature type="transmembrane region" description="Helical" evidence="20">
    <location>
        <begin position="229"/>
        <end position="249"/>
    </location>
</feature>
<keyword evidence="11 20" id="KW-0249">Electron transport</keyword>
<dbReference type="SUPFAM" id="SSF81648">
    <property type="entry name" value="a domain/subunit of cytochrome bc1 complex (Ubiquinol-cytochrome c reductase)"/>
    <property type="match status" value="1"/>
</dbReference>
<dbReference type="CTD" id="4519"/>
<feature type="domain" description="Cytochrome b/b6 C-terminal region profile" evidence="22">
    <location>
        <begin position="210"/>
        <end position="379"/>
    </location>
</feature>
<evidence type="ECO:0000256" key="8">
    <source>
        <dbReference type="ARBA" id="ARBA00022692"/>
    </source>
</evidence>
<evidence type="ECO:0000256" key="5">
    <source>
        <dbReference type="ARBA" id="ARBA00022448"/>
    </source>
</evidence>
<dbReference type="InterPro" id="IPR005798">
    <property type="entry name" value="Cyt_b/b6_C"/>
</dbReference>
<evidence type="ECO:0000256" key="18">
    <source>
        <dbReference type="PIRSR" id="PIRSR038885-1"/>
    </source>
</evidence>
<gene>
    <name evidence="23" type="primary">CYTB</name>
</gene>
<dbReference type="PANTHER" id="PTHR19271">
    <property type="entry name" value="CYTOCHROME B"/>
    <property type="match status" value="1"/>
</dbReference>
<keyword evidence="10" id="KW-0999">Mitochondrion inner membrane</keyword>
<reference evidence="23" key="2">
    <citation type="journal article" date="2019" name="Mitochondrial DNA Part B Resour">
        <title>Complete mitochondrial genomes for three lizards (Anolis punctatus, Sceloporus woodi, and S. grammicus): a contribution to mitochondrial phylogenomics of Iguanoidea.</title>
        <authorList>
            <person name="Nogueira Dumans A.T."/>
            <person name="Warwar Teixeira G."/>
            <person name="Alves Vieira G."/>
            <person name="Schroder Sarzi D."/>
            <person name="Furtado C."/>
            <person name="Jennings W.B."/>
            <person name="Prosdocimi F."/>
        </authorList>
    </citation>
    <scope>NUCLEOTIDE SEQUENCE</scope>
</reference>
<feature type="binding site" description="axial binding residue" evidence="19">
    <location>
        <position position="182"/>
    </location>
    <ligand>
        <name>heme b</name>
        <dbReference type="ChEBI" id="CHEBI:60344"/>
        <label>b562</label>
    </ligand>
    <ligandPart>
        <name>Fe</name>
        <dbReference type="ChEBI" id="CHEBI:18248"/>
    </ligandPart>
</feature>
<comment type="similarity">
    <text evidence="17 20">Belongs to the cytochrome b family.</text>
</comment>
<dbReference type="PANTHER" id="PTHR19271:SF16">
    <property type="entry name" value="CYTOCHROME B"/>
    <property type="match status" value="1"/>
</dbReference>
<keyword evidence="14" id="KW-0830">Ubiquinone</keyword>
<evidence type="ECO:0000256" key="15">
    <source>
        <dbReference type="ARBA" id="ARBA00023128"/>
    </source>
</evidence>
<dbReference type="GO" id="GO:0006122">
    <property type="term" value="P:mitochondrial electron transport, ubiquinol to cytochrome c"/>
    <property type="evidence" value="ECO:0007669"/>
    <property type="project" value="TreeGrafter"/>
</dbReference>
<keyword evidence="15 20" id="KW-0496">Mitochondrion</keyword>
<keyword evidence="5 20" id="KW-0813">Transport</keyword>
<evidence type="ECO:0000256" key="17">
    <source>
        <dbReference type="ARBA" id="ARBA00061233"/>
    </source>
</evidence>
<evidence type="ECO:0000256" key="4">
    <source>
        <dbReference type="ARBA" id="ARBA00013531"/>
    </source>
</evidence>
<evidence type="ECO:0000256" key="12">
    <source>
        <dbReference type="ARBA" id="ARBA00022989"/>
    </source>
</evidence>
<evidence type="ECO:0000256" key="2">
    <source>
        <dbReference type="ARBA" id="ARBA00004448"/>
    </source>
</evidence>
<dbReference type="FunFam" id="1.20.810.10:FF:000002">
    <property type="entry name" value="Cytochrome b"/>
    <property type="match status" value="1"/>
</dbReference>
<sequence>MTITRKTHPMVKIINNSFIDLPTPSNISAWWNFGSLLGACLITQIATGLFLAMHYTADISSAFSSISHISRDVQYGWLIRNLHANGASMFFICIYLHIGRGLYYGSYMFKETWNIGILLLLLVMATAFVGYVLPWGQMSFWGATVITNLLSAIPYVGTSMVKWIWGGFSVDNATLTRFFTFHFLLPFIVSGISIIHLLFLHETGSNNPTGLQSNSDKIPFHPYFSYKDLLGLIFMLSALLILALFYPNIMGDPENFSPANPLVTPTHIKPEWYFLFAYAILRSIPNKLGGVIALLMSILVLIFTPMLHLSKQRSTIFRPLSQTLFWTLVANVLILTWIGGQPVEHPFIIIGQLASIIYFMLFIMVMPTMATMENKLLKW</sequence>
<dbReference type="SUPFAM" id="SSF81342">
    <property type="entry name" value="Transmembrane di-heme cytochromes"/>
    <property type="match status" value="1"/>
</dbReference>
<dbReference type="InterPro" id="IPR048260">
    <property type="entry name" value="Cytochrome_b_C_euk/bac"/>
</dbReference>
<feature type="binding site" description="axial binding residue" evidence="19">
    <location>
        <position position="97"/>
    </location>
    <ligand>
        <name>heme b</name>
        <dbReference type="ChEBI" id="CHEBI:60344"/>
        <label>b566</label>
    </ligand>
    <ligandPart>
        <name>Fe</name>
        <dbReference type="ChEBI" id="CHEBI:18248"/>
    </ligandPart>
</feature>
<evidence type="ECO:0000256" key="10">
    <source>
        <dbReference type="ARBA" id="ARBA00022792"/>
    </source>
</evidence>
<evidence type="ECO:0000259" key="22">
    <source>
        <dbReference type="PROSITE" id="PS51003"/>
    </source>
</evidence>
<feature type="binding site" evidence="18">
    <location>
        <position position="201"/>
    </location>
    <ligand>
        <name>a ubiquinone</name>
        <dbReference type="ChEBI" id="CHEBI:16389"/>
    </ligand>
</feature>
<evidence type="ECO:0000256" key="11">
    <source>
        <dbReference type="ARBA" id="ARBA00022982"/>
    </source>
</evidence>
<dbReference type="GeneID" id="41039319"/>
<keyword evidence="12 20" id="KW-1133">Transmembrane helix</keyword>
<dbReference type="InterPro" id="IPR048259">
    <property type="entry name" value="Cytochrome_b_N_euk/bac"/>
</dbReference>
<dbReference type="RefSeq" id="YP_009681383.1">
    <property type="nucleotide sequence ID" value="NC_044125.1"/>
</dbReference>
<dbReference type="PROSITE" id="PS51003">
    <property type="entry name" value="CYTB_CTER"/>
    <property type="match status" value="1"/>
</dbReference>
<feature type="transmembrane region" description="Helical" evidence="20">
    <location>
        <begin position="140"/>
        <end position="158"/>
    </location>
</feature>
<feature type="transmembrane region" description="Helical" evidence="20">
    <location>
        <begin position="113"/>
        <end position="133"/>
    </location>
</feature>
<keyword evidence="9 19" id="KW-0479">Metal-binding</keyword>
<dbReference type="Pfam" id="PF00033">
    <property type="entry name" value="Cytochrome_B"/>
    <property type="match status" value="1"/>
</dbReference>
<dbReference type="Gene3D" id="1.20.810.10">
    <property type="entry name" value="Cytochrome Bc1 Complex, Chain C"/>
    <property type="match status" value="1"/>
</dbReference>
<dbReference type="InterPro" id="IPR036150">
    <property type="entry name" value="Cyt_b/b6_C_sf"/>
</dbReference>
<evidence type="ECO:0000256" key="1">
    <source>
        <dbReference type="ARBA" id="ARBA00002566"/>
    </source>
</evidence>
<comment type="cofactor">
    <cofactor evidence="19">
        <name>heme</name>
        <dbReference type="ChEBI" id="CHEBI:30413"/>
    </cofactor>
    <text evidence="19">Binds 2 heme groups non-covalently.</text>
</comment>
<keyword evidence="7 20" id="KW-0679">Respiratory chain</keyword>
<dbReference type="GO" id="GO:0008121">
    <property type="term" value="F:quinol-cytochrome-c reductase activity"/>
    <property type="evidence" value="ECO:0007669"/>
    <property type="project" value="InterPro"/>
</dbReference>
<protein>
    <recommendedName>
        <fullName evidence="4 20">Cytochrome b</fullName>
    </recommendedName>
</protein>
<evidence type="ECO:0000256" key="3">
    <source>
        <dbReference type="ARBA" id="ARBA00011660"/>
    </source>
</evidence>